<reference evidence="3 4" key="1">
    <citation type="submission" date="2024-11" db="EMBL/GenBank/DDBJ databases">
        <title>Adaptive evolution of stress response genes in parasites aligns with host niche diversity.</title>
        <authorList>
            <person name="Hahn C."/>
            <person name="Resl P."/>
        </authorList>
    </citation>
    <scope>NUCLEOTIDE SEQUENCE [LARGE SCALE GENOMIC DNA]</scope>
    <source>
        <strain evidence="3">EGGRZ-B1_66</strain>
        <tissue evidence="3">Body</tissue>
    </source>
</reference>
<keyword evidence="1" id="KW-1015">Disulfide bond</keyword>
<dbReference type="PROSITE" id="PS50279">
    <property type="entry name" value="BPTI_KUNITZ_2"/>
    <property type="match status" value="2"/>
</dbReference>
<name>A0ABD2QHJ7_9PLAT</name>
<dbReference type="Pfam" id="PF00014">
    <property type="entry name" value="Kunitz_BPTI"/>
    <property type="match status" value="2"/>
</dbReference>
<dbReference type="PROSITE" id="PS00280">
    <property type="entry name" value="BPTI_KUNITZ_1"/>
    <property type="match status" value="1"/>
</dbReference>
<evidence type="ECO:0000259" key="2">
    <source>
        <dbReference type="PROSITE" id="PS50279"/>
    </source>
</evidence>
<organism evidence="3 4">
    <name type="scientific">Cichlidogyrus casuarinus</name>
    <dbReference type="NCBI Taxonomy" id="1844966"/>
    <lineage>
        <taxon>Eukaryota</taxon>
        <taxon>Metazoa</taxon>
        <taxon>Spiralia</taxon>
        <taxon>Lophotrochozoa</taxon>
        <taxon>Platyhelminthes</taxon>
        <taxon>Monogenea</taxon>
        <taxon>Monopisthocotylea</taxon>
        <taxon>Dactylogyridea</taxon>
        <taxon>Ancyrocephalidae</taxon>
        <taxon>Cichlidogyrus</taxon>
    </lineage>
</organism>
<protein>
    <submittedName>
        <fullName evidence="3">NAD(P)H-quinone oxidoreductase subunit 5, chloroplastic</fullName>
    </submittedName>
</protein>
<dbReference type="PANTHER" id="PTHR10083">
    <property type="entry name" value="KUNITZ-TYPE PROTEASE INHIBITOR-RELATED"/>
    <property type="match status" value="1"/>
</dbReference>
<feature type="domain" description="BPTI/Kunitz inhibitor" evidence="2">
    <location>
        <begin position="17"/>
        <end position="63"/>
    </location>
</feature>
<dbReference type="CDD" id="cd00109">
    <property type="entry name" value="Kunitz-type"/>
    <property type="match status" value="1"/>
</dbReference>
<evidence type="ECO:0000313" key="4">
    <source>
        <dbReference type="Proteomes" id="UP001626550"/>
    </source>
</evidence>
<proteinExistence type="predicted"/>
<sequence length="124" mass="14194">MVTNHWLVAGESFNCVDPGGFCLPTVIKWRFDGQSISCVQFLHGGCGAYQNKFDSQSECEKKCNSEVNKCDDPRDTSFCLSAFKRYYYNKETKKCETFIWGGCKPNRNNFVNLDRCQQTCEPSI</sequence>
<dbReference type="InterPro" id="IPR020901">
    <property type="entry name" value="Prtase_inh_Kunz-CS"/>
</dbReference>
<gene>
    <name evidence="3" type="primary">MLT-11_1</name>
    <name evidence="3" type="ORF">Ciccas_002536</name>
</gene>
<dbReference type="AlphaFoldDB" id="A0ABD2QHJ7"/>
<evidence type="ECO:0000256" key="1">
    <source>
        <dbReference type="ARBA" id="ARBA00023157"/>
    </source>
</evidence>
<dbReference type="PANTHER" id="PTHR10083:SF374">
    <property type="entry name" value="BPTI_KUNITZ INHIBITOR DOMAIN-CONTAINING PROTEIN"/>
    <property type="match status" value="1"/>
</dbReference>
<dbReference type="SUPFAM" id="SSF57362">
    <property type="entry name" value="BPTI-like"/>
    <property type="match status" value="2"/>
</dbReference>
<dbReference type="InterPro" id="IPR050098">
    <property type="entry name" value="TFPI/VKTCI-like"/>
</dbReference>
<dbReference type="SMART" id="SM00131">
    <property type="entry name" value="KU"/>
    <property type="match status" value="2"/>
</dbReference>
<evidence type="ECO:0000313" key="3">
    <source>
        <dbReference type="EMBL" id="KAL3318792.1"/>
    </source>
</evidence>
<dbReference type="InterPro" id="IPR002223">
    <property type="entry name" value="Kunitz_BPTI"/>
</dbReference>
<dbReference type="EMBL" id="JBJKFK010000202">
    <property type="protein sequence ID" value="KAL3318792.1"/>
    <property type="molecule type" value="Genomic_DNA"/>
</dbReference>
<comment type="caution">
    <text evidence="3">The sequence shown here is derived from an EMBL/GenBank/DDBJ whole genome shotgun (WGS) entry which is preliminary data.</text>
</comment>
<accession>A0ABD2QHJ7</accession>
<dbReference type="Proteomes" id="UP001626550">
    <property type="component" value="Unassembled WGS sequence"/>
</dbReference>
<feature type="domain" description="BPTI/Kunitz inhibitor" evidence="2">
    <location>
        <begin position="70"/>
        <end position="120"/>
    </location>
</feature>
<dbReference type="Gene3D" id="4.10.410.10">
    <property type="entry name" value="Pancreatic trypsin inhibitor Kunitz domain"/>
    <property type="match status" value="2"/>
</dbReference>
<dbReference type="InterPro" id="IPR036880">
    <property type="entry name" value="Kunitz_BPTI_sf"/>
</dbReference>
<keyword evidence="4" id="KW-1185">Reference proteome</keyword>